<name>A0A1G5XN35_9EURY</name>
<keyword evidence="2" id="KW-1185">Reference proteome</keyword>
<dbReference type="RefSeq" id="WP_188118181.1">
    <property type="nucleotide sequence ID" value="NZ_FMXB01000031.1"/>
</dbReference>
<dbReference type="EMBL" id="FMXB01000031">
    <property type="protein sequence ID" value="SDA71868.1"/>
    <property type="molecule type" value="Genomic_DNA"/>
</dbReference>
<accession>A0A1G5XN35</accession>
<gene>
    <name evidence="1" type="ORF">SAMN02910315_02382</name>
</gene>
<dbReference type="Proteomes" id="UP000323439">
    <property type="component" value="Unassembled WGS sequence"/>
</dbReference>
<reference evidence="1 2" key="1">
    <citation type="submission" date="2016-10" db="EMBL/GenBank/DDBJ databases">
        <authorList>
            <person name="Varghese N."/>
            <person name="Submissions S."/>
        </authorList>
    </citation>
    <scope>NUCLEOTIDE SEQUENCE [LARGE SCALE GENOMIC DNA]</scope>
    <source>
        <strain evidence="1 2">DSM 16643</strain>
    </source>
</reference>
<dbReference type="AlphaFoldDB" id="A0A1G5XN35"/>
<protein>
    <submittedName>
        <fullName evidence="1">Uncharacterized protein</fullName>
    </submittedName>
</protein>
<evidence type="ECO:0000313" key="1">
    <source>
        <dbReference type="EMBL" id="SDA71868.1"/>
    </source>
</evidence>
<evidence type="ECO:0000313" key="2">
    <source>
        <dbReference type="Proteomes" id="UP000323439"/>
    </source>
</evidence>
<sequence length="57" mass="6563">MSPEKVTIIDRDGWEPIGSGNFSIKERIEAKKNMEDAFFNVLGIKLNLKKVTYVDLY</sequence>
<proteinExistence type="predicted"/>
<organism evidence="1 2">
    <name type="scientific">Methanobrevibacter millerae</name>
    <dbReference type="NCBI Taxonomy" id="230361"/>
    <lineage>
        <taxon>Archaea</taxon>
        <taxon>Methanobacteriati</taxon>
        <taxon>Methanobacteriota</taxon>
        <taxon>Methanomada group</taxon>
        <taxon>Methanobacteria</taxon>
        <taxon>Methanobacteriales</taxon>
        <taxon>Methanobacteriaceae</taxon>
        <taxon>Methanobrevibacter</taxon>
    </lineage>
</organism>